<evidence type="ECO:0000256" key="4">
    <source>
        <dbReference type="SAM" id="SignalP"/>
    </source>
</evidence>
<name>A0ABY5MRD4_9HYPH</name>
<feature type="signal peptide" evidence="4">
    <location>
        <begin position="1"/>
        <end position="21"/>
    </location>
</feature>
<reference evidence="5 6" key="1">
    <citation type="submission" date="2018-07" db="EMBL/GenBank/DDBJ databases">
        <title>Genome sequence of Nitratireductor thuwali#1536.</title>
        <authorList>
            <person name="Michoud G."/>
            <person name="Merlino G."/>
            <person name="Sefrji F.O."/>
            <person name="Daffonchio D."/>
        </authorList>
    </citation>
    <scope>NUCLEOTIDE SEQUENCE [LARGE SCALE GENOMIC DNA]</scope>
    <source>
        <strain evidence="5 6">Nit1536</strain>
        <plasmid evidence="5 6">p1536_1</plasmid>
    </source>
</reference>
<evidence type="ECO:0000313" key="6">
    <source>
        <dbReference type="Proteomes" id="UP001342418"/>
    </source>
</evidence>
<dbReference type="Pfam" id="PF01547">
    <property type="entry name" value="SBP_bac_1"/>
    <property type="match status" value="1"/>
</dbReference>
<comment type="subcellular location">
    <subcellularLocation>
        <location evidence="1">Periplasm</location>
    </subcellularLocation>
</comment>
<evidence type="ECO:0000313" key="5">
    <source>
        <dbReference type="EMBL" id="UUP19761.1"/>
    </source>
</evidence>
<evidence type="ECO:0000256" key="1">
    <source>
        <dbReference type="ARBA" id="ARBA00004418"/>
    </source>
</evidence>
<evidence type="ECO:0000256" key="2">
    <source>
        <dbReference type="ARBA" id="ARBA00008520"/>
    </source>
</evidence>
<protein>
    <submittedName>
        <fullName evidence="5">ABC transporter substrate-binding protein YesO</fullName>
    </submittedName>
</protein>
<dbReference type="PANTHER" id="PTHR43649:SF11">
    <property type="entry name" value="ABC TRANSPORTER SUBSTRATE-BINDING PROTEIN YESO-RELATED"/>
    <property type="match status" value="1"/>
</dbReference>
<evidence type="ECO:0000256" key="3">
    <source>
        <dbReference type="ARBA" id="ARBA00022764"/>
    </source>
</evidence>
<dbReference type="InterPro" id="IPR006059">
    <property type="entry name" value="SBP"/>
</dbReference>
<sequence>MRKTATALATIFALGAGAAQAADLRMSWWGGDSRHIATQEALKACGEKHGHTIQPEFTGWTGHQEKVTTQLAGGTEADIMQINWPWLPLLSLDGSGFADLREYSDTIDLGQWPEEQLESGTMNGKLNGLPISTTGRVFFFNKASFEKAGVPLPSTWDDLISAASVFKEKLGEDYFPFDATGQNGLTAVLIVSLATTQMTGKDLIDPATNTVAWTAEELQKGIEFHQSLVDQGVIRSWKTVAGGGNVELFELPAWSDGRIAGSYEWDSTYSKFNDPLEEGQELVPVKLLTVQDAVTEGVYRKPSMVFSISKNSKNPEAAAQIVNCLLNEPEGIQALGDSRGIPASRIASETLADSGAINPQLLAANRIVMEAKGPTVSPFNEHPEVREIFQDTLEAHAYGQISAADAAVEIIEGVNGVLEKF</sequence>
<keyword evidence="6" id="KW-1185">Reference proteome</keyword>
<dbReference type="InterPro" id="IPR050490">
    <property type="entry name" value="Bact_solute-bd_prot1"/>
</dbReference>
<dbReference type="Proteomes" id="UP001342418">
    <property type="component" value="Plasmid p1536_1"/>
</dbReference>
<dbReference type="SUPFAM" id="SSF53850">
    <property type="entry name" value="Periplasmic binding protein-like II"/>
    <property type="match status" value="1"/>
</dbReference>
<dbReference type="EMBL" id="CP030942">
    <property type="protein sequence ID" value="UUP19761.1"/>
    <property type="molecule type" value="Genomic_DNA"/>
</dbReference>
<proteinExistence type="inferred from homology"/>
<keyword evidence="4" id="KW-0732">Signal</keyword>
<geneLocation type="plasmid" evidence="5 6">
    <name>p1536_1</name>
</geneLocation>
<dbReference type="PANTHER" id="PTHR43649">
    <property type="entry name" value="ARABINOSE-BINDING PROTEIN-RELATED"/>
    <property type="match status" value="1"/>
</dbReference>
<dbReference type="Gene3D" id="3.40.190.10">
    <property type="entry name" value="Periplasmic binding protein-like II"/>
    <property type="match status" value="2"/>
</dbReference>
<dbReference type="RefSeq" id="WP_338532213.1">
    <property type="nucleotide sequence ID" value="NZ_CP030942.1"/>
</dbReference>
<keyword evidence="3" id="KW-0574">Periplasm</keyword>
<feature type="chain" id="PRO_5046840271" evidence="4">
    <location>
        <begin position="22"/>
        <end position="421"/>
    </location>
</feature>
<organism evidence="5 6">
    <name type="scientific">Nitratireductor thuwali</name>
    <dbReference type="NCBI Taxonomy" id="2267699"/>
    <lineage>
        <taxon>Bacteria</taxon>
        <taxon>Pseudomonadati</taxon>
        <taxon>Pseudomonadota</taxon>
        <taxon>Alphaproteobacteria</taxon>
        <taxon>Hyphomicrobiales</taxon>
        <taxon>Phyllobacteriaceae</taxon>
        <taxon>Nitratireductor</taxon>
    </lineage>
</organism>
<keyword evidence="5" id="KW-0614">Plasmid</keyword>
<accession>A0ABY5MRD4</accession>
<comment type="similarity">
    <text evidence="2">Belongs to the bacterial solute-binding protein 1 family.</text>
</comment>
<gene>
    <name evidence="5" type="primary">yesO_2</name>
    <name evidence="5" type="ORF">NTH_04275</name>
</gene>